<dbReference type="EMBL" id="KZ613945">
    <property type="protein sequence ID" value="PMD40206.1"/>
    <property type="molecule type" value="Genomic_DNA"/>
</dbReference>
<evidence type="ECO:0000313" key="2">
    <source>
        <dbReference type="Proteomes" id="UP000235786"/>
    </source>
</evidence>
<proteinExistence type="predicted"/>
<organism evidence="1 2">
    <name type="scientific">Hyaloscypha variabilis (strain UAMH 11265 / GT02V1 / F)</name>
    <name type="common">Meliniomyces variabilis</name>
    <dbReference type="NCBI Taxonomy" id="1149755"/>
    <lineage>
        <taxon>Eukaryota</taxon>
        <taxon>Fungi</taxon>
        <taxon>Dikarya</taxon>
        <taxon>Ascomycota</taxon>
        <taxon>Pezizomycotina</taxon>
        <taxon>Leotiomycetes</taxon>
        <taxon>Helotiales</taxon>
        <taxon>Hyaloscyphaceae</taxon>
        <taxon>Hyaloscypha</taxon>
        <taxon>Hyaloscypha variabilis</taxon>
    </lineage>
</organism>
<accession>A0A2J6RNW2</accession>
<dbReference type="Pfam" id="PF20174">
    <property type="entry name" value="DUF6540"/>
    <property type="match status" value="1"/>
</dbReference>
<reference evidence="1 2" key="1">
    <citation type="submission" date="2016-04" db="EMBL/GenBank/DDBJ databases">
        <title>A degradative enzymes factory behind the ericoid mycorrhizal symbiosis.</title>
        <authorList>
            <consortium name="DOE Joint Genome Institute"/>
            <person name="Martino E."/>
            <person name="Morin E."/>
            <person name="Grelet G."/>
            <person name="Kuo A."/>
            <person name="Kohler A."/>
            <person name="Daghino S."/>
            <person name="Barry K."/>
            <person name="Choi C."/>
            <person name="Cichocki N."/>
            <person name="Clum A."/>
            <person name="Copeland A."/>
            <person name="Hainaut M."/>
            <person name="Haridas S."/>
            <person name="Labutti K."/>
            <person name="Lindquist E."/>
            <person name="Lipzen A."/>
            <person name="Khouja H.-R."/>
            <person name="Murat C."/>
            <person name="Ohm R."/>
            <person name="Olson A."/>
            <person name="Spatafora J."/>
            <person name="Veneault-Fourrey C."/>
            <person name="Henrissat B."/>
            <person name="Grigoriev I."/>
            <person name="Martin F."/>
            <person name="Perotto S."/>
        </authorList>
    </citation>
    <scope>NUCLEOTIDE SEQUENCE [LARGE SCALE GENOMIC DNA]</scope>
    <source>
        <strain evidence="1 2">F</strain>
    </source>
</reference>
<dbReference type="AlphaFoldDB" id="A0A2J6RNW2"/>
<dbReference type="InterPro" id="IPR046670">
    <property type="entry name" value="DUF6540"/>
</dbReference>
<dbReference type="STRING" id="1149755.A0A2J6RNW2"/>
<dbReference type="Proteomes" id="UP000235786">
    <property type="component" value="Unassembled WGS sequence"/>
</dbReference>
<gene>
    <name evidence="1" type="ORF">L207DRAFT_335439</name>
</gene>
<keyword evidence="2" id="KW-1185">Reference proteome</keyword>
<sequence>MSYQVFLVESLGAPRNHHAIFVETNVTDGSGYVFQVTGNIQTGMDYEVEQRCKPEESHTFMSKSSLGWVDAEGYGRINEICSSIPPPKKQFDGPKKIYPSEPLRRCQEWTQEAVQALRSSGVLQTAAAQPTMALREY</sequence>
<name>A0A2J6RNW2_HYAVF</name>
<evidence type="ECO:0000313" key="1">
    <source>
        <dbReference type="EMBL" id="PMD40206.1"/>
    </source>
</evidence>
<protein>
    <submittedName>
        <fullName evidence="1">Uncharacterized protein</fullName>
    </submittedName>
</protein>
<dbReference type="OrthoDB" id="4135672at2759"/>